<gene>
    <name evidence="2" type="ORF">DAT39_005586</name>
</gene>
<dbReference type="AlphaFoldDB" id="A0A8J4USM6"/>
<sequence>MRAIKCRRIHPSPAHLISLPEFTPLHSRMERTPRIPLNPERNRVGGLTGATRTVRSPPLHRCPATARRATYLFQQLPSRNISRPSVLEVCWGFTASVDSKIESSSSRARAQCAG</sequence>
<comment type="caution">
    <text evidence="2">The sequence shown here is derived from an EMBL/GenBank/DDBJ whole genome shotgun (WGS) entry which is preliminary data.</text>
</comment>
<evidence type="ECO:0000256" key="1">
    <source>
        <dbReference type="SAM" id="MobiDB-lite"/>
    </source>
</evidence>
<evidence type="ECO:0000313" key="2">
    <source>
        <dbReference type="EMBL" id="KAF5904747.1"/>
    </source>
</evidence>
<dbReference type="EMBL" id="QNUK01000053">
    <property type="protein sequence ID" value="KAF5904747.1"/>
    <property type="molecule type" value="Genomic_DNA"/>
</dbReference>
<reference evidence="2" key="1">
    <citation type="submission" date="2020-07" db="EMBL/GenBank/DDBJ databases">
        <title>Clarias magur genome sequencing, assembly and annotation.</title>
        <authorList>
            <person name="Kushwaha B."/>
            <person name="Kumar R."/>
            <person name="Das P."/>
            <person name="Joshi C.G."/>
            <person name="Kumar D."/>
            <person name="Nagpure N.S."/>
            <person name="Pandey M."/>
            <person name="Agarwal S."/>
            <person name="Srivastava S."/>
            <person name="Singh M."/>
            <person name="Sahoo L."/>
            <person name="Jayasankar P."/>
            <person name="Meher P.K."/>
            <person name="Koringa P.G."/>
            <person name="Iquebal M.A."/>
            <person name="Das S.P."/>
            <person name="Bit A."/>
            <person name="Patnaik S."/>
            <person name="Patel N."/>
            <person name="Shah T.M."/>
            <person name="Hinsu A."/>
            <person name="Jena J.K."/>
        </authorList>
    </citation>
    <scope>NUCLEOTIDE SEQUENCE</scope>
    <source>
        <strain evidence="2">CIFAMagur01</strain>
        <tissue evidence="2">Testis</tissue>
    </source>
</reference>
<keyword evidence="3" id="KW-1185">Reference proteome</keyword>
<feature type="region of interest" description="Disordered" evidence="1">
    <location>
        <begin position="32"/>
        <end position="60"/>
    </location>
</feature>
<protein>
    <submittedName>
        <fullName evidence="2">Uncharacterized protein</fullName>
    </submittedName>
</protein>
<accession>A0A8J4USM6</accession>
<evidence type="ECO:0000313" key="3">
    <source>
        <dbReference type="Proteomes" id="UP000727407"/>
    </source>
</evidence>
<dbReference type="Proteomes" id="UP000727407">
    <property type="component" value="Unassembled WGS sequence"/>
</dbReference>
<proteinExistence type="predicted"/>
<name>A0A8J4USM6_CLAMG</name>
<feature type="non-terminal residue" evidence="2">
    <location>
        <position position="114"/>
    </location>
</feature>
<organism evidence="2 3">
    <name type="scientific">Clarias magur</name>
    <name type="common">Asian catfish</name>
    <name type="synonym">Macropteronotus magur</name>
    <dbReference type="NCBI Taxonomy" id="1594786"/>
    <lineage>
        <taxon>Eukaryota</taxon>
        <taxon>Metazoa</taxon>
        <taxon>Chordata</taxon>
        <taxon>Craniata</taxon>
        <taxon>Vertebrata</taxon>
        <taxon>Euteleostomi</taxon>
        <taxon>Actinopterygii</taxon>
        <taxon>Neopterygii</taxon>
        <taxon>Teleostei</taxon>
        <taxon>Ostariophysi</taxon>
        <taxon>Siluriformes</taxon>
        <taxon>Clariidae</taxon>
        <taxon>Clarias</taxon>
    </lineage>
</organism>